<dbReference type="EMBL" id="JAGDQJ010000012">
    <property type="protein sequence ID" value="MBO1625813.1"/>
    <property type="molecule type" value="Genomic_DNA"/>
</dbReference>
<comment type="caution">
    <text evidence="2">The sequence shown here is derived from an EMBL/GenBank/DDBJ whole genome shotgun (WGS) entry which is preliminary data.</text>
</comment>
<keyword evidence="1" id="KW-0732">Signal</keyword>
<evidence type="ECO:0000256" key="1">
    <source>
        <dbReference type="SAM" id="SignalP"/>
    </source>
</evidence>
<evidence type="ECO:0000313" key="3">
    <source>
        <dbReference type="Proteomes" id="UP000677611"/>
    </source>
</evidence>
<keyword evidence="3" id="KW-1185">Reference proteome</keyword>
<protein>
    <submittedName>
        <fullName evidence="2">Uncharacterized protein</fullName>
    </submittedName>
</protein>
<name>A0ABS3NXZ8_9BACI</name>
<organism evidence="2 3">
    <name type="scientific">Bacillus arachidis</name>
    <dbReference type="NCBI Taxonomy" id="2819290"/>
    <lineage>
        <taxon>Bacteria</taxon>
        <taxon>Bacillati</taxon>
        <taxon>Bacillota</taxon>
        <taxon>Bacilli</taxon>
        <taxon>Bacillales</taxon>
        <taxon>Bacillaceae</taxon>
        <taxon>Bacillus</taxon>
    </lineage>
</organism>
<feature type="chain" id="PRO_5045246115" evidence="1">
    <location>
        <begin position="27"/>
        <end position="149"/>
    </location>
</feature>
<feature type="signal peptide" evidence="1">
    <location>
        <begin position="1"/>
        <end position="26"/>
    </location>
</feature>
<evidence type="ECO:0000313" key="2">
    <source>
        <dbReference type="EMBL" id="MBO1625813.1"/>
    </source>
</evidence>
<dbReference type="Proteomes" id="UP000677611">
    <property type="component" value="Unassembled WGS sequence"/>
</dbReference>
<gene>
    <name evidence="2" type="ORF">J4P90_11260</name>
</gene>
<accession>A0ABS3NXZ8</accession>
<proteinExistence type="predicted"/>
<reference evidence="2 3" key="1">
    <citation type="submission" date="2021-03" db="EMBL/GenBank/DDBJ databases">
        <title>Identification of novel Bacillus strains.</title>
        <authorList>
            <person name="Xiao Z."/>
            <person name="Li Y."/>
            <person name="Shen J."/>
        </authorList>
    </citation>
    <scope>NUCLEOTIDE SEQUENCE [LARGE SCALE GENOMIC DNA]</scope>
    <source>
        <strain evidence="2 3">SY8</strain>
    </source>
</reference>
<sequence>MKKWLLPFILCFSMIFAFFPQSKAEAAGDKSTITFNGTANKTVKTTRKIWVPKGGYLGVYGQNTDWGLDITNLKFRVYRADGNDVTNQFWHTKGEVIRGYYLSPGEIVNKQVGPIKSGNYYYIRSECEIVLAYGGRASCDGSFTISSRY</sequence>